<name>I4Z2V5_9HYPH</name>
<dbReference type="InterPro" id="IPR018247">
    <property type="entry name" value="EF_Hand_1_Ca_BS"/>
</dbReference>
<dbReference type="RefSeq" id="WP_009489424.1">
    <property type="nucleotide sequence ID" value="NZ_CP141048.1"/>
</dbReference>
<proteinExistence type="inferred from homology"/>
<dbReference type="Gene3D" id="3.40.50.300">
    <property type="entry name" value="P-loop containing nucleotide triphosphate hydrolases"/>
    <property type="match status" value="1"/>
</dbReference>
<dbReference type="PATRIC" id="fig|864069.3.peg.887"/>
<dbReference type="Pfam" id="PF08352">
    <property type="entry name" value="oligo_HPY"/>
    <property type="match status" value="1"/>
</dbReference>
<evidence type="ECO:0000259" key="6">
    <source>
        <dbReference type="PROSITE" id="PS50893"/>
    </source>
</evidence>
<dbReference type="GO" id="GO:0016887">
    <property type="term" value="F:ATP hydrolysis activity"/>
    <property type="evidence" value="ECO:0007669"/>
    <property type="project" value="InterPro"/>
</dbReference>
<gene>
    <name evidence="7" type="ORF">MicloDRAFT_00007970</name>
</gene>
<dbReference type="InterPro" id="IPR013563">
    <property type="entry name" value="Oligopep_ABC_C"/>
</dbReference>
<dbReference type="InterPro" id="IPR017871">
    <property type="entry name" value="ABC_transporter-like_CS"/>
</dbReference>
<dbReference type="InterPro" id="IPR027417">
    <property type="entry name" value="P-loop_NTPase"/>
</dbReference>
<dbReference type="STRING" id="864069.MicloDRAFT_00007970"/>
<dbReference type="GO" id="GO:0055085">
    <property type="term" value="P:transmembrane transport"/>
    <property type="evidence" value="ECO:0007669"/>
    <property type="project" value="UniProtKB-ARBA"/>
</dbReference>
<dbReference type="AlphaFoldDB" id="I4Z2V5"/>
<evidence type="ECO:0000256" key="4">
    <source>
        <dbReference type="ARBA" id="ARBA00022741"/>
    </source>
</evidence>
<dbReference type="GO" id="GO:0015833">
    <property type="term" value="P:peptide transport"/>
    <property type="evidence" value="ECO:0007669"/>
    <property type="project" value="InterPro"/>
</dbReference>
<evidence type="ECO:0000313" key="7">
    <source>
        <dbReference type="EMBL" id="EIM30547.1"/>
    </source>
</evidence>
<feature type="domain" description="ABC transporter" evidence="6">
    <location>
        <begin position="8"/>
        <end position="253"/>
    </location>
</feature>
<dbReference type="GO" id="GO:0005524">
    <property type="term" value="F:ATP binding"/>
    <property type="evidence" value="ECO:0007669"/>
    <property type="project" value="UniProtKB-KW"/>
</dbReference>
<accession>I4Z2V5</accession>
<dbReference type="EMBL" id="JH660637">
    <property type="protein sequence ID" value="EIM30547.1"/>
    <property type="molecule type" value="Genomic_DNA"/>
</dbReference>
<dbReference type="SUPFAM" id="SSF52540">
    <property type="entry name" value="P-loop containing nucleoside triphosphate hydrolases"/>
    <property type="match status" value="1"/>
</dbReference>
<protein>
    <submittedName>
        <fullName evidence="7">ATPase component of various ABC-type transport systems with duplicated ATPase domain</fullName>
    </submittedName>
</protein>
<dbReference type="PANTHER" id="PTHR43776:SF8">
    <property type="entry name" value="ABC TRANSPORTER, ATP-BINDING PROTEIN"/>
    <property type="match status" value="1"/>
</dbReference>
<dbReference type="GO" id="GO:0005886">
    <property type="term" value="C:plasma membrane"/>
    <property type="evidence" value="ECO:0007669"/>
    <property type="project" value="UniProtKB-SubCell"/>
</dbReference>
<evidence type="ECO:0000313" key="8">
    <source>
        <dbReference type="Proteomes" id="UP000003947"/>
    </source>
</evidence>
<evidence type="ECO:0000256" key="1">
    <source>
        <dbReference type="ARBA" id="ARBA00004417"/>
    </source>
</evidence>
<evidence type="ECO:0000256" key="3">
    <source>
        <dbReference type="ARBA" id="ARBA00022448"/>
    </source>
</evidence>
<dbReference type="Pfam" id="PF00005">
    <property type="entry name" value="ABC_tran"/>
    <property type="match status" value="1"/>
</dbReference>
<dbReference type="eggNOG" id="COG4608">
    <property type="taxonomic scope" value="Bacteria"/>
</dbReference>
<dbReference type="InterPro" id="IPR003593">
    <property type="entry name" value="AAA+_ATPase"/>
</dbReference>
<dbReference type="InterPro" id="IPR050319">
    <property type="entry name" value="ABC_transp_ATP-bind"/>
</dbReference>
<dbReference type="Proteomes" id="UP000003947">
    <property type="component" value="Unassembled WGS sequence"/>
</dbReference>
<reference evidence="7 8" key="1">
    <citation type="submission" date="2012-02" db="EMBL/GenBank/DDBJ databases">
        <title>Improved High-Quality Draft sequence of Microvirga sp. WSM3557.</title>
        <authorList>
            <consortium name="US DOE Joint Genome Institute"/>
            <person name="Lucas S."/>
            <person name="Han J."/>
            <person name="Lapidus A."/>
            <person name="Cheng J.-F."/>
            <person name="Goodwin L."/>
            <person name="Pitluck S."/>
            <person name="Peters L."/>
            <person name="Zhang X."/>
            <person name="Detter J.C."/>
            <person name="Han C."/>
            <person name="Tapia R."/>
            <person name="Land M."/>
            <person name="Hauser L."/>
            <person name="Kyrpides N."/>
            <person name="Ivanova N."/>
            <person name="Pagani I."/>
            <person name="Brau L."/>
            <person name="Yates R."/>
            <person name="O'Hara G."/>
            <person name="Rui T."/>
            <person name="Howieson J."/>
            <person name="Reeve W."/>
            <person name="Woyke T."/>
        </authorList>
    </citation>
    <scope>NUCLEOTIDE SEQUENCE [LARGE SCALE GENOMIC DNA]</scope>
    <source>
        <strain evidence="7 8">WSM3557</strain>
    </source>
</reference>
<dbReference type="PROSITE" id="PS50893">
    <property type="entry name" value="ABC_TRANSPORTER_2"/>
    <property type="match status" value="1"/>
</dbReference>
<dbReference type="HOGENOM" id="CLU_000604_1_23_5"/>
<dbReference type="PROSITE" id="PS00211">
    <property type="entry name" value="ABC_TRANSPORTER_1"/>
    <property type="match status" value="1"/>
</dbReference>
<dbReference type="InterPro" id="IPR003439">
    <property type="entry name" value="ABC_transporter-like_ATP-bd"/>
</dbReference>
<sequence>MMDQEPIIALERVSKSFGQRGKAVRAAHDVSFALRPGRTVALVGESGSGKTTCARLVMREYQPDGGRILFCGRDLDSTGAVGLKEYRRAVQMIFQDPFSSLNPAHTVDFILRRPLALGQLHLKGRAVDDTIADLLRRVELDPGAVTRKHPHELSGGQRQRINIARTLAMGARVIVADEPTSMLDVSVRLGVLNLLNEMKRDLGVALLYITHDLATARYVADDILVMYAGQIVEWGDVHRVLADPRHPYTRLLLSAVPDPEVRFDNPGSRLDPRAVEAIRREARHLQDRVVEVGPNHFTRHAA</sequence>
<dbReference type="PANTHER" id="PTHR43776">
    <property type="entry name" value="TRANSPORT ATP-BINDING PROTEIN"/>
    <property type="match status" value="1"/>
</dbReference>
<evidence type="ECO:0000256" key="5">
    <source>
        <dbReference type="ARBA" id="ARBA00022840"/>
    </source>
</evidence>
<evidence type="ECO:0000256" key="2">
    <source>
        <dbReference type="ARBA" id="ARBA00005417"/>
    </source>
</evidence>
<keyword evidence="5" id="KW-0067">ATP-binding</keyword>
<keyword evidence="3" id="KW-0813">Transport</keyword>
<organism evidence="7 8">
    <name type="scientific">Microvirga lotononidis</name>
    <dbReference type="NCBI Taxonomy" id="864069"/>
    <lineage>
        <taxon>Bacteria</taxon>
        <taxon>Pseudomonadati</taxon>
        <taxon>Pseudomonadota</taxon>
        <taxon>Alphaproteobacteria</taxon>
        <taxon>Hyphomicrobiales</taxon>
        <taxon>Methylobacteriaceae</taxon>
        <taxon>Microvirga</taxon>
    </lineage>
</organism>
<dbReference type="CDD" id="cd03257">
    <property type="entry name" value="ABC_NikE_OppD_transporters"/>
    <property type="match status" value="1"/>
</dbReference>
<keyword evidence="8" id="KW-1185">Reference proteome</keyword>
<dbReference type="PROSITE" id="PS00018">
    <property type="entry name" value="EF_HAND_1"/>
    <property type="match status" value="1"/>
</dbReference>
<comment type="subcellular location">
    <subcellularLocation>
        <location evidence="1">Cell inner membrane</location>
        <topology evidence="1">Peripheral membrane protein</topology>
    </subcellularLocation>
</comment>
<dbReference type="SMART" id="SM00382">
    <property type="entry name" value="AAA"/>
    <property type="match status" value="1"/>
</dbReference>
<keyword evidence="4" id="KW-0547">Nucleotide-binding</keyword>
<comment type="similarity">
    <text evidence="2">Belongs to the ABC transporter superfamily.</text>
</comment>